<keyword evidence="4" id="KW-1185">Reference proteome</keyword>
<accession>A0A8H5M904</accession>
<gene>
    <name evidence="3" type="ORF">D9615_001085</name>
</gene>
<reference evidence="3 4" key="1">
    <citation type="journal article" date="2020" name="ISME J.">
        <title>Uncovering the hidden diversity of litter-decomposition mechanisms in mushroom-forming fungi.</title>
        <authorList>
            <person name="Floudas D."/>
            <person name="Bentzer J."/>
            <person name="Ahren D."/>
            <person name="Johansson T."/>
            <person name="Persson P."/>
            <person name="Tunlid A."/>
        </authorList>
    </citation>
    <scope>NUCLEOTIDE SEQUENCE [LARGE SCALE GENOMIC DNA]</scope>
    <source>
        <strain evidence="3 4">CBS 661.87</strain>
    </source>
</reference>
<feature type="transmembrane region" description="Helical" evidence="2">
    <location>
        <begin position="108"/>
        <end position="132"/>
    </location>
</feature>
<dbReference type="Proteomes" id="UP000565441">
    <property type="component" value="Unassembled WGS sequence"/>
</dbReference>
<keyword evidence="2" id="KW-1133">Transmembrane helix</keyword>
<sequence>MHPALLIAPTAPPEDCGSYPESSHATTRPSSSMDWRENPNRLRPPGPVRVQLQEQYEENGAQTQILLAIVVGAPLIASVVASCLSVVVDDFASSLGEDPLARPARASAVITLLWCSVLTSLGSTMIAVSGLAMHAGYHNSHVGVTEKITRVLREWRRTRSGSPAPTISSMIMDRRRSQYAAVSLRASVVASRLLGVSVGLLAIVGLITVLVAVTPLLPILLSPT</sequence>
<evidence type="ECO:0000313" key="3">
    <source>
        <dbReference type="EMBL" id="KAF5385149.1"/>
    </source>
</evidence>
<feature type="transmembrane region" description="Helical" evidence="2">
    <location>
        <begin position="65"/>
        <end position="88"/>
    </location>
</feature>
<keyword evidence="2" id="KW-0812">Transmembrane</keyword>
<feature type="compositionally biased region" description="Polar residues" evidence="1">
    <location>
        <begin position="20"/>
        <end position="33"/>
    </location>
</feature>
<dbReference type="EMBL" id="JAACJP010000004">
    <property type="protein sequence ID" value="KAF5385149.1"/>
    <property type="molecule type" value="Genomic_DNA"/>
</dbReference>
<feature type="transmembrane region" description="Helical" evidence="2">
    <location>
        <begin position="193"/>
        <end position="221"/>
    </location>
</feature>
<organism evidence="3 4">
    <name type="scientific">Tricholomella constricta</name>
    <dbReference type="NCBI Taxonomy" id="117010"/>
    <lineage>
        <taxon>Eukaryota</taxon>
        <taxon>Fungi</taxon>
        <taxon>Dikarya</taxon>
        <taxon>Basidiomycota</taxon>
        <taxon>Agaricomycotina</taxon>
        <taxon>Agaricomycetes</taxon>
        <taxon>Agaricomycetidae</taxon>
        <taxon>Agaricales</taxon>
        <taxon>Tricholomatineae</taxon>
        <taxon>Lyophyllaceae</taxon>
        <taxon>Tricholomella</taxon>
    </lineage>
</organism>
<feature type="region of interest" description="Disordered" evidence="1">
    <location>
        <begin position="1"/>
        <end position="45"/>
    </location>
</feature>
<keyword evidence="2" id="KW-0472">Membrane</keyword>
<name>A0A8H5M904_9AGAR</name>
<evidence type="ECO:0000256" key="2">
    <source>
        <dbReference type="SAM" id="Phobius"/>
    </source>
</evidence>
<comment type="caution">
    <text evidence="3">The sequence shown here is derived from an EMBL/GenBank/DDBJ whole genome shotgun (WGS) entry which is preliminary data.</text>
</comment>
<evidence type="ECO:0000313" key="4">
    <source>
        <dbReference type="Proteomes" id="UP000565441"/>
    </source>
</evidence>
<proteinExistence type="predicted"/>
<dbReference type="AlphaFoldDB" id="A0A8H5M904"/>
<protein>
    <submittedName>
        <fullName evidence="3">Uncharacterized protein</fullName>
    </submittedName>
</protein>
<evidence type="ECO:0000256" key="1">
    <source>
        <dbReference type="SAM" id="MobiDB-lite"/>
    </source>
</evidence>
<dbReference type="OrthoDB" id="3055073at2759"/>